<reference evidence="2 3" key="1">
    <citation type="submission" date="2019-08" db="EMBL/GenBank/DDBJ databases">
        <title>Whole genome of Aphis craccivora.</title>
        <authorList>
            <person name="Voronova N.V."/>
            <person name="Shulinski R.S."/>
            <person name="Bandarenka Y.V."/>
            <person name="Zhorov D.G."/>
            <person name="Warner D."/>
        </authorList>
    </citation>
    <scope>NUCLEOTIDE SEQUENCE [LARGE SCALE GENOMIC DNA]</scope>
    <source>
        <strain evidence="2">180601</strain>
        <tissue evidence="2">Whole Body</tissue>
    </source>
</reference>
<comment type="caution">
    <text evidence="2">The sequence shown here is derived from an EMBL/GenBank/DDBJ whole genome shotgun (WGS) entry which is preliminary data.</text>
</comment>
<protein>
    <submittedName>
        <fullName evidence="2">Uncharacterized protein</fullName>
    </submittedName>
</protein>
<keyword evidence="1" id="KW-0472">Membrane</keyword>
<proteinExistence type="predicted"/>
<dbReference type="AlphaFoldDB" id="A0A6G0Z0Y7"/>
<gene>
    <name evidence="2" type="ORF">FWK35_00005235</name>
</gene>
<keyword evidence="1" id="KW-1133">Transmembrane helix</keyword>
<evidence type="ECO:0000313" key="3">
    <source>
        <dbReference type="Proteomes" id="UP000478052"/>
    </source>
</evidence>
<feature type="transmembrane region" description="Helical" evidence="1">
    <location>
        <begin position="6"/>
        <end position="26"/>
    </location>
</feature>
<evidence type="ECO:0000256" key="1">
    <source>
        <dbReference type="SAM" id="Phobius"/>
    </source>
</evidence>
<dbReference type="EMBL" id="VUJU01001789">
    <property type="protein sequence ID" value="KAF0763822.1"/>
    <property type="molecule type" value="Genomic_DNA"/>
</dbReference>
<accession>A0A6G0Z0Y7</accession>
<name>A0A6G0Z0Y7_APHCR</name>
<organism evidence="2 3">
    <name type="scientific">Aphis craccivora</name>
    <name type="common">Cowpea aphid</name>
    <dbReference type="NCBI Taxonomy" id="307492"/>
    <lineage>
        <taxon>Eukaryota</taxon>
        <taxon>Metazoa</taxon>
        <taxon>Ecdysozoa</taxon>
        <taxon>Arthropoda</taxon>
        <taxon>Hexapoda</taxon>
        <taxon>Insecta</taxon>
        <taxon>Pterygota</taxon>
        <taxon>Neoptera</taxon>
        <taxon>Paraneoptera</taxon>
        <taxon>Hemiptera</taxon>
        <taxon>Sternorrhyncha</taxon>
        <taxon>Aphidomorpha</taxon>
        <taxon>Aphidoidea</taxon>
        <taxon>Aphididae</taxon>
        <taxon>Aphidini</taxon>
        <taxon>Aphis</taxon>
        <taxon>Aphis</taxon>
    </lineage>
</organism>
<dbReference type="Proteomes" id="UP000478052">
    <property type="component" value="Unassembled WGS sequence"/>
</dbReference>
<keyword evidence="1" id="KW-0812">Transmembrane</keyword>
<sequence length="31" mass="3571">MYTGPFIFLNNVTLPIYSNFITLHIAMRILG</sequence>
<evidence type="ECO:0000313" key="2">
    <source>
        <dbReference type="EMBL" id="KAF0763822.1"/>
    </source>
</evidence>
<keyword evidence="3" id="KW-1185">Reference proteome</keyword>